<dbReference type="OrthoDB" id="1418223at2"/>
<feature type="transmembrane region" description="Helical" evidence="5">
    <location>
        <begin position="241"/>
        <end position="263"/>
    </location>
</feature>
<sequence length="422" mass="48706">MIQKLTLYTKKYAIFGMVFSLAKATVYFVPLLLADVLSKSDFGILEYALAGLGMIVNTLINLGVPGAYPYFVLKDSQDHLTPTFRLHAIVLIIPLVINQILFFGFGLDASFYLAFNVSYIIANQVFYSTQLKSHERSTVAVIIDSGIYFFLLFYYIAYQLKIITSSLELINKFILAYAIIYVFFAIQRYLKHKTEVSFQHYKTILKFSIHLLISTFLIYLITSSGRILVELFFDFESVGIYAFYFRLAAIVVMIHQVINIAFFKKIYTFEPKILDKYYFLFFIFIFCLSIIIYFIAPFVVGHFSGYFNETFKEHKAIYFILSAQMVMWIASALNSNIIDRENLASKNNSKFLVLVVVGAGVLYTIKSSITLSMLTYVVYSIIFLACMIQYFSLSRKSIYFQKSALSLAVIYMLTSIYYFINF</sequence>
<feature type="transmembrane region" description="Helical" evidence="5">
    <location>
        <begin position="12"/>
        <end position="33"/>
    </location>
</feature>
<feature type="transmembrane region" description="Helical" evidence="5">
    <location>
        <begin position="349"/>
        <end position="365"/>
    </location>
</feature>
<evidence type="ECO:0000256" key="4">
    <source>
        <dbReference type="ARBA" id="ARBA00023136"/>
    </source>
</evidence>
<proteinExistence type="predicted"/>
<feature type="transmembrane region" description="Helical" evidence="5">
    <location>
        <begin position="84"/>
        <end position="103"/>
    </location>
</feature>
<keyword evidence="2 5" id="KW-0812">Transmembrane</keyword>
<comment type="caution">
    <text evidence="6">The sequence shown here is derived from an EMBL/GenBank/DDBJ whole genome shotgun (WGS) entry which is preliminary data.</text>
</comment>
<keyword evidence="3 5" id="KW-1133">Transmembrane helix</keyword>
<dbReference type="Proteomes" id="UP000321578">
    <property type="component" value="Unassembled WGS sequence"/>
</dbReference>
<reference evidence="6 7" key="1">
    <citation type="submission" date="2019-08" db="EMBL/GenBank/DDBJ databases">
        <title>Genomes of Subsaximicrobium wynnwilliamsii strains.</title>
        <authorList>
            <person name="Bowman J.P."/>
        </authorList>
    </citation>
    <scope>NUCLEOTIDE SEQUENCE [LARGE SCALE GENOMIC DNA]</scope>
    <source>
        <strain evidence="6 7">2-80-2</strain>
    </source>
</reference>
<evidence type="ECO:0000256" key="2">
    <source>
        <dbReference type="ARBA" id="ARBA00022692"/>
    </source>
</evidence>
<keyword evidence="7" id="KW-1185">Reference proteome</keyword>
<protein>
    <submittedName>
        <fullName evidence="6">Oligosaccharide flippase family protein</fullName>
    </submittedName>
</protein>
<feature type="transmembrane region" description="Helical" evidence="5">
    <location>
        <begin position="45"/>
        <end position="72"/>
    </location>
</feature>
<feature type="transmembrane region" description="Helical" evidence="5">
    <location>
        <begin position="275"/>
        <end position="296"/>
    </location>
</feature>
<organism evidence="6 7">
    <name type="scientific">Subsaximicrobium wynnwilliamsii</name>
    <dbReference type="NCBI Taxonomy" id="291179"/>
    <lineage>
        <taxon>Bacteria</taxon>
        <taxon>Pseudomonadati</taxon>
        <taxon>Bacteroidota</taxon>
        <taxon>Flavobacteriia</taxon>
        <taxon>Flavobacteriales</taxon>
        <taxon>Flavobacteriaceae</taxon>
        <taxon>Subsaximicrobium</taxon>
    </lineage>
</organism>
<feature type="transmembrane region" description="Helical" evidence="5">
    <location>
        <begin position="109"/>
        <end position="127"/>
    </location>
</feature>
<feature type="transmembrane region" description="Helical" evidence="5">
    <location>
        <begin position="207"/>
        <end position="229"/>
    </location>
</feature>
<evidence type="ECO:0000256" key="3">
    <source>
        <dbReference type="ARBA" id="ARBA00022989"/>
    </source>
</evidence>
<evidence type="ECO:0000313" key="6">
    <source>
        <dbReference type="EMBL" id="TXD89690.1"/>
    </source>
</evidence>
<feature type="transmembrane region" description="Helical" evidence="5">
    <location>
        <begin position="169"/>
        <end position="186"/>
    </location>
</feature>
<name>A0A5C6ZIF5_9FLAO</name>
<feature type="transmembrane region" description="Helical" evidence="5">
    <location>
        <begin position="403"/>
        <end position="420"/>
    </location>
</feature>
<dbReference type="GO" id="GO:0016020">
    <property type="term" value="C:membrane"/>
    <property type="evidence" value="ECO:0007669"/>
    <property type="project" value="UniProtKB-SubCell"/>
</dbReference>
<accession>A0A5C6ZIF5</accession>
<dbReference type="RefSeq" id="WP_147086048.1">
    <property type="nucleotide sequence ID" value="NZ_VORM01000019.1"/>
</dbReference>
<dbReference type="AlphaFoldDB" id="A0A5C6ZIF5"/>
<dbReference type="InterPro" id="IPR002797">
    <property type="entry name" value="Polysacc_synth"/>
</dbReference>
<feature type="transmembrane region" description="Helical" evidence="5">
    <location>
        <begin position="139"/>
        <end position="157"/>
    </location>
</feature>
<gene>
    <name evidence="6" type="ORF">ESY86_07880</name>
</gene>
<dbReference type="EMBL" id="VORO01000006">
    <property type="protein sequence ID" value="TXD89690.1"/>
    <property type="molecule type" value="Genomic_DNA"/>
</dbReference>
<evidence type="ECO:0000256" key="1">
    <source>
        <dbReference type="ARBA" id="ARBA00004141"/>
    </source>
</evidence>
<feature type="transmembrane region" description="Helical" evidence="5">
    <location>
        <begin position="371"/>
        <end position="391"/>
    </location>
</feature>
<keyword evidence="4 5" id="KW-0472">Membrane</keyword>
<evidence type="ECO:0000313" key="7">
    <source>
        <dbReference type="Proteomes" id="UP000321578"/>
    </source>
</evidence>
<feature type="transmembrane region" description="Helical" evidence="5">
    <location>
        <begin position="316"/>
        <end position="337"/>
    </location>
</feature>
<comment type="subcellular location">
    <subcellularLocation>
        <location evidence="1">Membrane</location>
        <topology evidence="1">Multi-pass membrane protein</topology>
    </subcellularLocation>
</comment>
<evidence type="ECO:0000256" key="5">
    <source>
        <dbReference type="SAM" id="Phobius"/>
    </source>
</evidence>
<dbReference type="Pfam" id="PF01943">
    <property type="entry name" value="Polysacc_synt"/>
    <property type="match status" value="1"/>
</dbReference>